<reference evidence="1" key="1">
    <citation type="journal article" date="2012" name="Nat. Biotechnol.">
        <title>Draft genome sequence of pigeonpea (Cajanus cajan), an orphan legume crop of resource-poor farmers.</title>
        <authorList>
            <person name="Varshney R.K."/>
            <person name="Chen W."/>
            <person name="Li Y."/>
            <person name="Bharti A.K."/>
            <person name="Saxena R.K."/>
            <person name="Schlueter J.A."/>
            <person name="Donoghue M.T."/>
            <person name="Azam S."/>
            <person name="Fan G."/>
            <person name="Whaley A.M."/>
            <person name="Farmer A.D."/>
            <person name="Sheridan J."/>
            <person name="Iwata A."/>
            <person name="Tuteja R."/>
            <person name="Penmetsa R.V."/>
            <person name="Wu W."/>
            <person name="Upadhyaya H.D."/>
            <person name="Yang S.P."/>
            <person name="Shah T."/>
            <person name="Saxena K.B."/>
            <person name="Michael T."/>
            <person name="McCombie W.R."/>
            <person name="Yang B."/>
            <person name="Zhang G."/>
            <person name="Yang H."/>
            <person name="Wang J."/>
            <person name="Spillane C."/>
            <person name="Cook D.R."/>
            <person name="May G.D."/>
            <person name="Xu X."/>
            <person name="Jackson S.A."/>
        </authorList>
    </citation>
    <scope>NUCLEOTIDE SEQUENCE [LARGE SCALE GENOMIC DNA]</scope>
</reference>
<dbReference type="AlphaFoldDB" id="A0A151R371"/>
<sequence length="165" mass="17901">MVAHDTSFEFCSVVTISISLIPCEKLTGTANYSNWVVALHLYSLPFPTSSPNIRPFPPVSRFGPKPNKCIPMMSIVSSVITTLMNAKLENMVLALATLPSNLYVLHNQISLGQMVPTYDMVHEQLLCILTPHAGDSSTLVSHSSTRGGRSGGHGGHRLPCCNYCN</sequence>
<organism evidence="1 2">
    <name type="scientific">Cajanus cajan</name>
    <name type="common">Pigeon pea</name>
    <name type="synonym">Cajanus indicus</name>
    <dbReference type="NCBI Taxonomy" id="3821"/>
    <lineage>
        <taxon>Eukaryota</taxon>
        <taxon>Viridiplantae</taxon>
        <taxon>Streptophyta</taxon>
        <taxon>Embryophyta</taxon>
        <taxon>Tracheophyta</taxon>
        <taxon>Spermatophyta</taxon>
        <taxon>Magnoliopsida</taxon>
        <taxon>eudicotyledons</taxon>
        <taxon>Gunneridae</taxon>
        <taxon>Pentapetalae</taxon>
        <taxon>rosids</taxon>
        <taxon>fabids</taxon>
        <taxon>Fabales</taxon>
        <taxon>Fabaceae</taxon>
        <taxon>Papilionoideae</taxon>
        <taxon>50 kb inversion clade</taxon>
        <taxon>NPAAA clade</taxon>
        <taxon>indigoferoid/millettioid clade</taxon>
        <taxon>Phaseoleae</taxon>
        <taxon>Cajanus</taxon>
    </lineage>
</organism>
<accession>A0A151R371</accession>
<protein>
    <submittedName>
        <fullName evidence="1">Uncharacterized protein</fullName>
    </submittedName>
</protein>
<dbReference type="EMBL" id="KQ484152">
    <property type="protein sequence ID" value="KYP36973.1"/>
    <property type="molecule type" value="Genomic_DNA"/>
</dbReference>
<dbReference type="Proteomes" id="UP000075243">
    <property type="component" value="Unassembled WGS sequence"/>
</dbReference>
<proteinExistence type="predicted"/>
<gene>
    <name evidence="1" type="ORF">KK1_041867</name>
</gene>
<evidence type="ECO:0000313" key="1">
    <source>
        <dbReference type="EMBL" id="KYP36973.1"/>
    </source>
</evidence>
<evidence type="ECO:0000313" key="2">
    <source>
        <dbReference type="Proteomes" id="UP000075243"/>
    </source>
</evidence>
<dbReference type="Gramene" id="C.cajan_41620.t">
    <property type="protein sequence ID" value="C.cajan_41620.t"/>
    <property type="gene ID" value="C.cajan_41620"/>
</dbReference>
<keyword evidence="2" id="KW-1185">Reference proteome</keyword>
<name>A0A151R371_CAJCA</name>